<dbReference type="Gene3D" id="3.40.1710.10">
    <property type="entry name" value="abc type-2 transporter like domain"/>
    <property type="match status" value="1"/>
</dbReference>
<evidence type="ECO:0000313" key="8">
    <source>
        <dbReference type="EMBL" id="MBC5638331.1"/>
    </source>
</evidence>
<comment type="caution">
    <text evidence="8">The sequence shown here is derived from an EMBL/GenBank/DDBJ whole genome shotgun (WGS) entry which is preliminary data.</text>
</comment>
<gene>
    <name evidence="8" type="ORF">H8S33_16240</name>
</gene>
<dbReference type="PANTHER" id="PTHR30294">
    <property type="entry name" value="MEMBRANE COMPONENT OF ABC TRANSPORTER YHHJ-RELATED"/>
    <property type="match status" value="1"/>
</dbReference>
<dbReference type="PANTHER" id="PTHR30294:SF29">
    <property type="entry name" value="MULTIDRUG ABC TRANSPORTER PERMEASE YBHS-RELATED"/>
    <property type="match status" value="1"/>
</dbReference>
<keyword evidence="5 6" id="KW-0472">Membrane</keyword>
<dbReference type="Proteomes" id="UP000637359">
    <property type="component" value="Unassembled WGS sequence"/>
</dbReference>
<organism evidence="8 9">
    <name type="scientific">Ornithinibacillus hominis</name>
    <dbReference type="NCBI Taxonomy" id="2763055"/>
    <lineage>
        <taxon>Bacteria</taxon>
        <taxon>Bacillati</taxon>
        <taxon>Bacillota</taxon>
        <taxon>Bacilli</taxon>
        <taxon>Bacillales</taxon>
        <taxon>Bacillaceae</taxon>
        <taxon>Ornithinibacillus</taxon>
    </lineage>
</organism>
<accession>A0A923RJX1</accession>
<dbReference type="AlphaFoldDB" id="A0A923RJX1"/>
<evidence type="ECO:0000256" key="1">
    <source>
        <dbReference type="ARBA" id="ARBA00004651"/>
    </source>
</evidence>
<feature type="transmembrane region" description="Helical" evidence="6">
    <location>
        <begin position="221"/>
        <end position="244"/>
    </location>
</feature>
<evidence type="ECO:0000256" key="6">
    <source>
        <dbReference type="SAM" id="Phobius"/>
    </source>
</evidence>
<feature type="transmembrane region" description="Helical" evidence="6">
    <location>
        <begin position="392"/>
        <end position="414"/>
    </location>
</feature>
<dbReference type="GO" id="GO:0140359">
    <property type="term" value="F:ABC-type transporter activity"/>
    <property type="evidence" value="ECO:0007669"/>
    <property type="project" value="InterPro"/>
</dbReference>
<feature type="transmembrane region" description="Helical" evidence="6">
    <location>
        <begin position="20"/>
        <end position="41"/>
    </location>
</feature>
<evidence type="ECO:0000313" key="9">
    <source>
        <dbReference type="Proteomes" id="UP000637359"/>
    </source>
</evidence>
<evidence type="ECO:0000256" key="2">
    <source>
        <dbReference type="ARBA" id="ARBA00022475"/>
    </source>
</evidence>
<proteinExistence type="predicted"/>
<reference evidence="8" key="1">
    <citation type="submission" date="2020-08" db="EMBL/GenBank/DDBJ databases">
        <title>Genome public.</title>
        <authorList>
            <person name="Liu C."/>
            <person name="Sun Q."/>
        </authorList>
    </citation>
    <scope>NUCLEOTIDE SEQUENCE</scope>
    <source>
        <strain evidence="8">BX22</strain>
    </source>
</reference>
<protein>
    <submittedName>
        <fullName evidence="8">ABC transporter permease</fullName>
    </submittedName>
</protein>
<feature type="transmembrane region" description="Helical" evidence="6">
    <location>
        <begin position="301"/>
        <end position="326"/>
    </location>
</feature>
<dbReference type="InterPro" id="IPR013525">
    <property type="entry name" value="ABC2_TM"/>
</dbReference>
<evidence type="ECO:0000256" key="4">
    <source>
        <dbReference type="ARBA" id="ARBA00022989"/>
    </source>
</evidence>
<evidence type="ECO:0000256" key="3">
    <source>
        <dbReference type="ARBA" id="ARBA00022692"/>
    </source>
</evidence>
<keyword evidence="3 6" id="KW-0812">Transmembrane</keyword>
<name>A0A923RJX1_9BACI</name>
<feature type="transmembrane region" description="Helical" evidence="6">
    <location>
        <begin position="338"/>
        <end position="360"/>
    </location>
</feature>
<dbReference type="EMBL" id="JACOOL010000014">
    <property type="protein sequence ID" value="MBC5638331.1"/>
    <property type="molecule type" value="Genomic_DNA"/>
</dbReference>
<keyword evidence="2" id="KW-1003">Cell membrane</keyword>
<comment type="subcellular location">
    <subcellularLocation>
        <location evidence="1">Cell membrane</location>
        <topology evidence="1">Multi-pass membrane protein</topology>
    </subcellularLocation>
</comment>
<dbReference type="Pfam" id="PF12698">
    <property type="entry name" value="ABC2_membrane_3"/>
    <property type="match status" value="1"/>
</dbReference>
<keyword evidence="4 6" id="KW-1133">Transmembrane helix</keyword>
<dbReference type="InterPro" id="IPR051449">
    <property type="entry name" value="ABC-2_transporter_component"/>
</dbReference>
<feature type="domain" description="ABC-2 type transporter transmembrane" evidence="7">
    <location>
        <begin position="19"/>
        <end position="411"/>
    </location>
</feature>
<dbReference type="GO" id="GO:0005886">
    <property type="term" value="C:plasma membrane"/>
    <property type="evidence" value="ECO:0007669"/>
    <property type="project" value="UniProtKB-SubCell"/>
</dbReference>
<evidence type="ECO:0000256" key="5">
    <source>
        <dbReference type="ARBA" id="ARBA00023136"/>
    </source>
</evidence>
<evidence type="ECO:0000259" key="7">
    <source>
        <dbReference type="Pfam" id="PF12698"/>
    </source>
</evidence>
<keyword evidence="9" id="KW-1185">Reference proteome</keyword>
<sequence length="420" mass="46702">MGSFIKKDLLIIWRDRKELITVLLLPIILVIVLNFAFSGLLGNDEESELDLHLAIVNQDNHADLQAQLKDKLMDNESVGKEEVAVLVEQASQLNPASMLLHYLESDDLKSLVTIQDLEEADAISKAEDGEVDGILIIPEGFSADSLYAAFVGQSPTTSLELKIEKETTNNRILFDIIQGFTDQLNYQFALQELDASQVEVVTPEGGIEKVGAGDSFTLTQYFTIAMGALFALFLASTVATKAGVEIRERVFYRIQLSNSNPILYLIGKMVSTFILTWLQMMFIFVFAHFVLDAFPDRSFSFWLGLIGIVTLLAIAIASLAAMFTSISLRVTSIDTANGIFMLFILLFGIIGGNFVPIYILPDWLIKIGEWTPNGLSLVMLTNWIQFEELSNIFTSILILIGFFLLFLIISLALYPKRGKA</sequence>
<dbReference type="RefSeq" id="WP_186871039.1">
    <property type="nucleotide sequence ID" value="NZ_JACOOL010000014.1"/>
</dbReference>
<feature type="transmembrane region" description="Helical" evidence="6">
    <location>
        <begin position="265"/>
        <end position="289"/>
    </location>
</feature>